<dbReference type="AlphaFoldDB" id="A0AAF0IGG1"/>
<dbReference type="Proteomes" id="UP001219355">
    <property type="component" value="Chromosome 1"/>
</dbReference>
<protein>
    <recommendedName>
        <fullName evidence="6">Tail specific protease domain-containing protein</fullName>
    </recommendedName>
</protein>
<dbReference type="InterPro" id="IPR005151">
    <property type="entry name" value="Tail-specific_protease"/>
</dbReference>
<feature type="domain" description="CPAF-like PDZ" evidence="3">
    <location>
        <begin position="161"/>
        <end position="295"/>
    </location>
</feature>
<dbReference type="Gene3D" id="3.90.226.10">
    <property type="entry name" value="2-enoyl-CoA Hydratase, Chain A, domain 1"/>
    <property type="match status" value="1"/>
</dbReference>
<evidence type="ECO:0000259" key="2">
    <source>
        <dbReference type="Pfam" id="PF03572"/>
    </source>
</evidence>
<proteinExistence type="predicted"/>
<dbReference type="InterPro" id="IPR029045">
    <property type="entry name" value="ClpP/crotonase-like_dom_sf"/>
</dbReference>
<feature type="signal peptide" evidence="1">
    <location>
        <begin position="1"/>
        <end position="21"/>
    </location>
</feature>
<feature type="chain" id="PRO_5042052065" description="Tail specific protease domain-containing protein" evidence="1">
    <location>
        <begin position="22"/>
        <end position="721"/>
    </location>
</feature>
<evidence type="ECO:0000256" key="1">
    <source>
        <dbReference type="SAM" id="SignalP"/>
    </source>
</evidence>
<keyword evidence="1" id="KW-0732">Signal</keyword>
<dbReference type="GO" id="GO:0008236">
    <property type="term" value="F:serine-type peptidase activity"/>
    <property type="evidence" value="ECO:0007669"/>
    <property type="project" value="InterPro"/>
</dbReference>
<feature type="domain" description="Tail specific protease" evidence="2">
    <location>
        <begin position="373"/>
        <end position="578"/>
    </location>
</feature>
<keyword evidence="5" id="KW-1185">Reference proteome</keyword>
<dbReference type="EMBL" id="CP120627">
    <property type="protein sequence ID" value="WEW56965.1"/>
    <property type="molecule type" value="Genomic_DNA"/>
</dbReference>
<dbReference type="InterPro" id="IPR056186">
    <property type="entry name" value="PDZ_CPAF-rel"/>
</dbReference>
<dbReference type="GO" id="GO:0006508">
    <property type="term" value="P:proteolysis"/>
    <property type="evidence" value="ECO:0007669"/>
    <property type="project" value="InterPro"/>
</dbReference>
<dbReference type="PANTHER" id="PTHR37049:SF4">
    <property type="entry name" value="RHODANESE DOMAIN-CONTAINING PROTEIN"/>
    <property type="match status" value="1"/>
</dbReference>
<organism evidence="4 5">
    <name type="scientific">Emydomyces testavorans</name>
    <dbReference type="NCBI Taxonomy" id="2070801"/>
    <lineage>
        <taxon>Eukaryota</taxon>
        <taxon>Fungi</taxon>
        <taxon>Dikarya</taxon>
        <taxon>Ascomycota</taxon>
        <taxon>Pezizomycotina</taxon>
        <taxon>Eurotiomycetes</taxon>
        <taxon>Eurotiomycetidae</taxon>
        <taxon>Onygenales</taxon>
        <taxon>Nannizziopsiaceae</taxon>
        <taxon>Emydomyces</taxon>
    </lineage>
</organism>
<sequence>MARFRWAFIGLFLSQAYFSLAAPTSPSQEPCAQVAAAQAKRRSEDPKAVNFTVSAELAHACLASVPFKSKDALQLIDGLSYFWDWQTTKDYLKNPPRGYRVPGTDLEGGLAKIRDKAARNRYRGELEFQTELDALVRTVHDGHFNLGMDLITTFTFTRSGLGPIASLSEDGKHFPKIYSLGRSGLDLFLSFSHIANIIVHKDDLQGRSTKPSAIKTIDGHDAVAWLAVYSYKQYFQDPDALYNGLLYNLPRTRVSANGAFWSTRAIDTGSKITVGFENGTTKGYENTATSTANFTGVKDGQTFYEKFCSGTTPAASLSEDSREKTFPYFTADPSSESSPIAATPRSIPLAEPIRESKDGAVAGYFLEGDHANVAVLSLRSFVGAASSNDPLSEYSDTITKFLEDCRKASKERLIIDVSGNRGGTIFLGYDAFKQLLPKGKIDTPMNLRAIEQFDIMGTKINYLLNNRTAPNSPAAERERNDIFDLNAYVDVDGKKFKSWPDYFGPDRVGTFNFTRLAYWDFNNIEMSLKSGGLIVSGYGNRSNIAPQAFKTENMVLVTDGICASTCAIFADLLNRNGIKSIATGGHPRAAPMQAVGGVKGTQVLSFKELWSEADLVFSKYSTPEEQHKLENTRLGMMVRRGKYVLGRLLDGGTGGRVNYRNAVWPSDPNRVPRQFVYEPADCRMWLTKDALVDVKRWWGTVAGSWWGNKSGCVPGSTPRPG</sequence>
<dbReference type="InterPro" id="IPR052766">
    <property type="entry name" value="S41A_metabolite_peptidase"/>
</dbReference>
<evidence type="ECO:0000313" key="5">
    <source>
        <dbReference type="Proteomes" id="UP001219355"/>
    </source>
</evidence>
<dbReference type="SUPFAM" id="SSF52096">
    <property type="entry name" value="ClpP/crotonase"/>
    <property type="match status" value="1"/>
</dbReference>
<reference evidence="4" key="1">
    <citation type="submission" date="2023-03" db="EMBL/GenBank/DDBJ databases">
        <title>Emydomyces testavorans Genome Sequence.</title>
        <authorList>
            <person name="Hoyer L."/>
        </authorList>
    </citation>
    <scope>NUCLEOTIDE SEQUENCE</scope>
    <source>
        <strain evidence="4">16-2883</strain>
    </source>
</reference>
<evidence type="ECO:0008006" key="6">
    <source>
        <dbReference type="Google" id="ProtNLM"/>
    </source>
</evidence>
<dbReference type="Pfam" id="PF03572">
    <property type="entry name" value="Peptidase_S41"/>
    <property type="match status" value="1"/>
</dbReference>
<dbReference type="PANTHER" id="PTHR37049">
    <property type="entry name" value="PEPTIDASE S41 FAMILY PROTEIN"/>
    <property type="match status" value="1"/>
</dbReference>
<accession>A0AAF0IGG1</accession>
<gene>
    <name evidence="4" type="ORF">PRK78_002424</name>
</gene>
<evidence type="ECO:0000259" key="3">
    <source>
        <dbReference type="Pfam" id="PF23658"/>
    </source>
</evidence>
<evidence type="ECO:0000313" key="4">
    <source>
        <dbReference type="EMBL" id="WEW56965.1"/>
    </source>
</evidence>
<dbReference type="Pfam" id="PF23658">
    <property type="entry name" value="PDZ_CPAF_rel"/>
    <property type="match status" value="1"/>
</dbReference>
<name>A0AAF0IGG1_9EURO</name>